<keyword evidence="2" id="KW-1133">Transmembrane helix</keyword>
<proteinExistence type="predicted"/>
<dbReference type="InterPro" id="IPR018688">
    <property type="entry name" value="PpoB2-like"/>
</dbReference>
<sequence length="159" mass="16933">MERTAGPDVTPGSARDPRAGAHHGAFCRGRCWSLMALLAAFGMMNLWAMVGLTAVLNTEKPAPAGLRSARVVGMTSVALAMVVVWVPELAPALVCNRTSAGDPAPRPDRRVEAGHRELRAAGWAGMRNESPPHPCRTQRIAHRRATAPSCPARGPDRTV</sequence>
<gene>
    <name evidence="3" type="ORF">N8I84_07955</name>
</gene>
<evidence type="ECO:0000256" key="1">
    <source>
        <dbReference type="SAM" id="MobiDB-lite"/>
    </source>
</evidence>
<evidence type="ECO:0000313" key="3">
    <source>
        <dbReference type="EMBL" id="UXY24440.1"/>
    </source>
</evidence>
<dbReference type="Pfam" id="PF09948">
    <property type="entry name" value="PpoB2"/>
    <property type="match status" value="1"/>
</dbReference>
<dbReference type="Proteomes" id="UP001061298">
    <property type="component" value="Chromosome"/>
</dbReference>
<organism evidence="3 4">
    <name type="scientific">Streptomyces cynarae</name>
    <dbReference type="NCBI Taxonomy" id="2981134"/>
    <lineage>
        <taxon>Bacteria</taxon>
        <taxon>Bacillati</taxon>
        <taxon>Actinomycetota</taxon>
        <taxon>Actinomycetes</taxon>
        <taxon>Kitasatosporales</taxon>
        <taxon>Streptomycetaceae</taxon>
        <taxon>Streptomyces</taxon>
    </lineage>
</organism>
<feature type="transmembrane region" description="Helical" evidence="2">
    <location>
        <begin position="68"/>
        <end position="87"/>
    </location>
</feature>
<feature type="transmembrane region" description="Helical" evidence="2">
    <location>
        <begin position="32"/>
        <end position="56"/>
    </location>
</feature>
<feature type="region of interest" description="Disordered" evidence="1">
    <location>
        <begin position="1"/>
        <end position="20"/>
    </location>
</feature>
<evidence type="ECO:0000256" key="2">
    <source>
        <dbReference type="SAM" id="Phobius"/>
    </source>
</evidence>
<feature type="region of interest" description="Disordered" evidence="1">
    <location>
        <begin position="122"/>
        <end position="159"/>
    </location>
</feature>
<name>A0ABY6ECK3_9ACTN</name>
<reference evidence="3" key="1">
    <citation type="submission" date="2022-10" db="EMBL/GenBank/DDBJ databases">
        <authorList>
            <person name="Mo P."/>
        </authorList>
    </citation>
    <scope>NUCLEOTIDE SEQUENCE</scope>
    <source>
        <strain evidence="3">HUAS 13-4</strain>
    </source>
</reference>
<protein>
    <submittedName>
        <fullName evidence="3">DUF2182 domain-containing protein</fullName>
    </submittedName>
</protein>
<accession>A0ABY6ECK3</accession>
<keyword evidence="2" id="KW-0812">Transmembrane</keyword>
<keyword evidence="4" id="KW-1185">Reference proteome</keyword>
<dbReference type="EMBL" id="CP106793">
    <property type="protein sequence ID" value="UXY24440.1"/>
    <property type="molecule type" value="Genomic_DNA"/>
</dbReference>
<evidence type="ECO:0000313" key="4">
    <source>
        <dbReference type="Proteomes" id="UP001061298"/>
    </source>
</evidence>
<keyword evidence="2" id="KW-0472">Membrane</keyword>